<dbReference type="PANTHER" id="PTHR43649">
    <property type="entry name" value="ARABINOSE-BINDING PROTEIN-RELATED"/>
    <property type="match status" value="1"/>
</dbReference>
<dbReference type="AlphaFoldDB" id="A0A9X4AFC7"/>
<evidence type="ECO:0000256" key="1">
    <source>
        <dbReference type="ARBA" id="ARBA00008520"/>
    </source>
</evidence>
<dbReference type="EMBL" id="JAMQKC010000002">
    <property type="protein sequence ID" value="MDC3415913.1"/>
    <property type="molecule type" value="Genomic_DNA"/>
</dbReference>
<reference evidence="4" key="1">
    <citation type="submission" date="2022-06" db="EMBL/GenBank/DDBJ databases">
        <title>Aquibacillus sp. a new bacterium isolated from soil saline samples.</title>
        <authorList>
            <person name="Galisteo C."/>
            <person name="De La Haba R."/>
            <person name="Sanchez-Porro C."/>
            <person name="Ventosa A."/>
        </authorList>
    </citation>
    <scope>NUCLEOTIDE SEQUENCE</scope>
    <source>
        <strain evidence="4">3ASR75-54</strain>
    </source>
</reference>
<dbReference type="RefSeq" id="WP_272444888.1">
    <property type="nucleotide sequence ID" value="NZ_JAMQKC010000002.1"/>
</dbReference>
<proteinExistence type="inferred from homology"/>
<dbReference type="PANTHER" id="PTHR43649:SF29">
    <property type="entry name" value="OSMOPROTECTIVE COMPOUNDS-BINDING PROTEIN GGTB"/>
    <property type="match status" value="1"/>
</dbReference>
<accession>A0A9X4AFC7</accession>
<dbReference type="SUPFAM" id="SSF53850">
    <property type="entry name" value="Periplasmic binding protein-like II"/>
    <property type="match status" value="1"/>
</dbReference>
<evidence type="ECO:0000256" key="3">
    <source>
        <dbReference type="SAM" id="MobiDB-lite"/>
    </source>
</evidence>
<dbReference type="InterPro" id="IPR050490">
    <property type="entry name" value="Bact_solute-bd_prot1"/>
</dbReference>
<dbReference type="Proteomes" id="UP001145069">
    <property type="component" value="Unassembled WGS sequence"/>
</dbReference>
<feature type="region of interest" description="Disordered" evidence="3">
    <location>
        <begin position="30"/>
        <end position="58"/>
    </location>
</feature>
<comment type="caution">
    <text evidence="4">The sequence shown here is derived from an EMBL/GenBank/DDBJ whole genome shotgun (WGS) entry which is preliminary data.</text>
</comment>
<name>A0A9X4AFC7_9BACI</name>
<gene>
    <name evidence="4" type="ORF">NC799_03190</name>
</gene>
<keyword evidence="2" id="KW-0813">Transport</keyword>
<evidence type="ECO:0000313" key="4">
    <source>
        <dbReference type="EMBL" id="MDC3415913.1"/>
    </source>
</evidence>
<dbReference type="PROSITE" id="PS51257">
    <property type="entry name" value="PROKAR_LIPOPROTEIN"/>
    <property type="match status" value="1"/>
</dbReference>
<protein>
    <submittedName>
        <fullName evidence="4">Extracellular solute-binding protein</fullName>
    </submittedName>
</protein>
<organism evidence="4 5">
    <name type="scientific">Aquibacillus salsiterrae</name>
    <dbReference type="NCBI Taxonomy" id="2950439"/>
    <lineage>
        <taxon>Bacteria</taxon>
        <taxon>Bacillati</taxon>
        <taxon>Bacillota</taxon>
        <taxon>Bacilli</taxon>
        <taxon>Bacillales</taxon>
        <taxon>Bacillaceae</taxon>
        <taxon>Aquibacillus</taxon>
    </lineage>
</organism>
<evidence type="ECO:0000256" key="2">
    <source>
        <dbReference type="ARBA" id="ARBA00022448"/>
    </source>
</evidence>
<dbReference type="Gene3D" id="3.40.190.10">
    <property type="entry name" value="Periplasmic binding protein-like II"/>
    <property type="match status" value="2"/>
</dbReference>
<sequence>MRQVKLNWLTFLVGAVLFMFLLVGCNSSEGETASGDDSGGESGSETSSGSDDGGTSDEPVELSILVSETASTPGFKKVLEGIERDLNIKTKVEVRPGGPEGENIVKTRLATGEMSDLTLFNSGSLLMALNPEKYFVNLSNEPFMDRIMDSYKPVVTSNGKLFGIPARSSQVGAWLYNKKIYKELNLEVPKTWDELMENNEKIKAAGKTAVIGTYGETWTSQLPILADYYNVQAEVPDFADSYTEGEAKYSNTPQALRGFARIQEIGERGFMNEDYTVATYDQGMKMLAEGTGAHYPMLTQVLPLIAENFGDKVNDIGAFPQPSDDPSVNGHTVWMPDAIMINKETEKLEAAKKWLEYYISEEGIAAYQEGDKSIGPFVIKGVDLPEDAYPAVKELVPYFESGNVAPALEFVSPIKGPNLPQICTSVGSGQMTAEEAAKMYDDDVKKQAKQLGLNWD</sequence>
<keyword evidence="5" id="KW-1185">Reference proteome</keyword>
<dbReference type="Pfam" id="PF01547">
    <property type="entry name" value="SBP_bac_1"/>
    <property type="match status" value="1"/>
</dbReference>
<dbReference type="InterPro" id="IPR006059">
    <property type="entry name" value="SBP"/>
</dbReference>
<evidence type="ECO:0000313" key="5">
    <source>
        <dbReference type="Proteomes" id="UP001145069"/>
    </source>
</evidence>
<comment type="similarity">
    <text evidence="1">Belongs to the bacterial solute-binding protein 1 family.</text>
</comment>